<name>A0A1F8ATB7_9BACT</name>
<evidence type="ECO:0000313" key="5">
    <source>
        <dbReference type="EMBL" id="OGM54465.1"/>
    </source>
</evidence>
<evidence type="ECO:0000256" key="2">
    <source>
        <dbReference type="ARBA" id="ARBA00022670"/>
    </source>
</evidence>
<dbReference type="PANTHER" id="PTHR20842:SF0">
    <property type="entry name" value="ALPHA-ASPARTYL DIPEPTIDASE"/>
    <property type="match status" value="1"/>
</dbReference>
<keyword evidence="3" id="KW-0378">Hydrolase</keyword>
<evidence type="ECO:0000256" key="4">
    <source>
        <dbReference type="ARBA" id="ARBA00022825"/>
    </source>
</evidence>
<comment type="similarity">
    <text evidence="1">Belongs to the peptidase S51 family.</text>
</comment>
<dbReference type="Proteomes" id="UP000178603">
    <property type="component" value="Unassembled WGS sequence"/>
</dbReference>
<dbReference type="Pfam" id="PF03575">
    <property type="entry name" value="Peptidase_S51"/>
    <property type="match status" value="1"/>
</dbReference>
<dbReference type="GO" id="GO:0008236">
    <property type="term" value="F:serine-type peptidase activity"/>
    <property type="evidence" value="ECO:0007669"/>
    <property type="project" value="UniProtKB-KW"/>
</dbReference>
<protein>
    <recommendedName>
        <fullName evidence="7">Peptidase E</fullName>
    </recommendedName>
</protein>
<proteinExistence type="inferred from homology"/>
<keyword evidence="2" id="KW-0645">Protease</keyword>
<organism evidence="5 6">
    <name type="scientific">Candidatus Woesebacteria bacterium RIFCSPHIGHO2_12_FULL_41_24</name>
    <dbReference type="NCBI Taxonomy" id="1802510"/>
    <lineage>
        <taxon>Bacteria</taxon>
        <taxon>Candidatus Woeseibacteriota</taxon>
    </lineage>
</organism>
<dbReference type="InterPro" id="IPR005320">
    <property type="entry name" value="Peptidase_S51"/>
</dbReference>
<accession>A0A1F8ATB7</accession>
<keyword evidence="4" id="KW-0720">Serine protease</keyword>
<dbReference type="EMBL" id="MGGW01000014">
    <property type="protein sequence ID" value="OGM54465.1"/>
    <property type="molecule type" value="Genomic_DNA"/>
</dbReference>
<reference evidence="5 6" key="1">
    <citation type="journal article" date="2016" name="Nat. Commun.">
        <title>Thousands of microbial genomes shed light on interconnected biogeochemical processes in an aquifer system.</title>
        <authorList>
            <person name="Anantharaman K."/>
            <person name="Brown C.T."/>
            <person name="Hug L.A."/>
            <person name="Sharon I."/>
            <person name="Castelle C.J."/>
            <person name="Probst A.J."/>
            <person name="Thomas B.C."/>
            <person name="Singh A."/>
            <person name="Wilkins M.J."/>
            <person name="Karaoz U."/>
            <person name="Brodie E.L."/>
            <person name="Williams K.H."/>
            <person name="Hubbard S.S."/>
            <person name="Banfield J.F."/>
        </authorList>
    </citation>
    <scope>NUCLEOTIDE SEQUENCE [LARGE SCALE GENOMIC DNA]</scope>
</reference>
<evidence type="ECO:0000256" key="3">
    <source>
        <dbReference type="ARBA" id="ARBA00022801"/>
    </source>
</evidence>
<dbReference type="PANTHER" id="PTHR20842">
    <property type="entry name" value="PROTEASE S51 ALPHA-ASPARTYL DIPEPTIDASE"/>
    <property type="match status" value="1"/>
</dbReference>
<evidence type="ECO:0008006" key="7">
    <source>
        <dbReference type="Google" id="ProtNLM"/>
    </source>
</evidence>
<dbReference type="InterPro" id="IPR029062">
    <property type="entry name" value="Class_I_gatase-like"/>
</dbReference>
<comment type="caution">
    <text evidence="5">The sequence shown here is derived from an EMBL/GenBank/DDBJ whole genome shotgun (WGS) entry which is preliminary data.</text>
</comment>
<gene>
    <name evidence="5" type="ORF">A3E44_00175</name>
</gene>
<dbReference type="Gene3D" id="3.40.50.880">
    <property type="match status" value="1"/>
</dbReference>
<dbReference type="AlphaFoldDB" id="A0A1F8ATB7"/>
<sequence length="207" mass="23274">MKRLFLTSAVHGVAHDIAKRVNLSKGNKLVFIDTAAEVVTGNKNWLKKDRRALVKAGFNITDYTLAGKKKSQLEKDLASFDYIYLSGGDTFYLLEQSQKSGFASLVKDLVLKRGKTYIGTSAGSIIAGEMVPGYLADKNLKLKNRNGYGFVNFTIMPHWGDPDFKDRYLKTRLKTVYKKGQGPFILLTNNQYIHVQDKCVEIINITK</sequence>
<dbReference type="SUPFAM" id="SSF52317">
    <property type="entry name" value="Class I glutamine amidotransferase-like"/>
    <property type="match status" value="1"/>
</dbReference>
<dbReference type="GO" id="GO:0006508">
    <property type="term" value="P:proteolysis"/>
    <property type="evidence" value="ECO:0007669"/>
    <property type="project" value="UniProtKB-KW"/>
</dbReference>
<evidence type="ECO:0000313" key="6">
    <source>
        <dbReference type="Proteomes" id="UP000178603"/>
    </source>
</evidence>
<evidence type="ECO:0000256" key="1">
    <source>
        <dbReference type="ARBA" id="ARBA00006534"/>
    </source>
</evidence>